<name>A0A078LTD7_9PSED</name>
<feature type="transmembrane region" description="Helical" evidence="4">
    <location>
        <begin position="278"/>
        <end position="296"/>
    </location>
</feature>
<feature type="transmembrane region" description="Helical" evidence="4">
    <location>
        <begin position="247"/>
        <end position="266"/>
    </location>
</feature>
<evidence type="ECO:0000256" key="2">
    <source>
        <dbReference type="ARBA" id="ARBA00022989"/>
    </source>
</evidence>
<dbReference type="GO" id="GO:0005886">
    <property type="term" value="C:plasma membrane"/>
    <property type="evidence" value="ECO:0007669"/>
    <property type="project" value="UniProtKB-SubCell"/>
</dbReference>
<keyword evidence="4" id="KW-0813">Transport</keyword>
<dbReference type="Proteomes" id="UP000053902">
    <property type="component" value="Unassembled WGS sequence"/>
</dbReference>
<feature type="transmembrane region" description="Helical" evidence="4">
    <location>
        <begin position="113"/>
        <end position="135"/>
    </location>
</feature>
<gene>
    <name evidence="5" type="ORF">BN1079_00458</name>
</gene>
<evidence type="ECO:0000313" key="6">
    <source>
        <dbReference type="Proteomes" id="UP000053902"/>
    </source>
</evidence>
<dbReference type="Gene3D" id="1.20.1250.20">
    <property type="entry name" value="MFS general substrate transporter like domains"/>
    <property type="match status" value="1"/>
</dbReference>
<dbReference type="InterPro" id="IPR052714">
    <property type="entry name" value="MFS_Exporter"/>
</dbReference>
<feature type="transmembrane region" description="Helical" evidence="4">
    <location>
        <begin position="80"/>
        <end position="101"/>
    </location>
</feature>
<accession>A0A078LTD7</accession>
<keyword evidence="6" id="KW-1185">Reference proteome</keyword>
<dbReference type="HAMAP" id="MF_01118">
    <property type="entry name" value="MFS_YhhS"/>
    <property type="match status" value="1"/>
</dbReference>
<feature type="transmembrane region" description="Helical" evidence="4">
    <location>
        <begin position="12"/>
        <end position="33"/>
    </location>
</feature>
<evidence type="ECO:0000256" key="4">
    <source>
        <dbReference type="HAMAP-Rule" id="MF_01118"/>
    </source>
</evidence>
<dbReference type="SUPFAM" id="SSF103473">
    <property type="entry name" value="MFS general substrate transporter"/>
    <property type="match status" value="1"/>
</dbReference>
<comment type="similarity">
    <text evidence="4">Belongs to the major facilitator superfamily. YhhS family.</text>
</comment>
<evidence type="ECO:0000256" key="1">
    <source>
        <dbReference type="ARBA" id="ARBA00022692"/>
    </source>
</evidence>
<dbReference type="EMBL" id="CCSF01000001">
    <property type="protein sequence ID" value="CDZ93176.1"/>
    <property type="molecule type" value="Genomic_DNA"/>
</dbReference>
<feature type="transmembrane region" description="Helical" evidence="4">
    <location>
        <begin position="215"/>
        <end position="241"/>
    </location>
</feature>
<keyword evidence="3 4" id="KW-0472">Membrane</keyword>
<feature type="transmembrane region" description="Helical" evidence="4">
    <location>
        <begin position="337"/>
        <end position="361"/>
    </location>
</feature>
<keyword evidence="2 4" id="KW-1133">Transmembrane helix</keyword>
<sequence>MSAMKASARDTSFILSLVVFSFISFISIGIPLASLPGYIHESLGFSTVVAGGVIGLQYLVTLLCRPLAGRLVDERGARRALLVGMTCSLISGAMLLVAALLEGWPLLSLGAMLTSRLVLGCAQSLIGISAISWGINRLGPQSTARMISWNGVAAYGGVGIGAPLGVFMTQSLGIWTLGAITMLLAITGLALAWRRGEAPIAPGERLPFGKVLWKVAPPGFSLAFATVGYGTLTAFIALYYSARGWEGAAWCLSAFAFAFIATRLVSRDLVNRVGGYRVALACLAVEILGLMMLWLAETPSGALAGSALTGCGLSLLYPALGVAVVARVGEASRSSGLSVFAMFFDLALGMSGLVMGGLASWIGLQNAFLGAALVAVGSLSIVWALRLQELRAAN</sequence>
<dbReference type="STRING" id="1499686.BN1079_00458"/>
<dbReference type="GO" id="GO:0022857">
    <property type="term" value="F:transmembrane transporter activity"/>
    <property type="evidence" value="ECO:0007669"/>
    <property type="project" value="UniProtKB-UniRule"/>
</dbReference>
<proteinExistence type="inferred from homology"/>
<comment type="subcellular location">
    <subcellularLocation>
        <location evidence="4">Cell inner membrane</location>
        <topology evidence="4">Multi-pass membrane protein</topology>
    </subcellularLocation>
</comment>
<feature type="transmembrane region" description="Helical" evidence="4">
    <location>
        <begin position="367"/>
        <end position="385"/>
    </location>
</feature>
<dbReference type="HOGENOM" id="CLU_001265_10_3_6"/>
<feature type="transmembrane region" description="Helical" evidence="4">
    <location>
        <begin position="147"/>
        <end position="168"/>
    </location>
</feature>
<dbReference type="AlphaFoldDB" id="A0A078LTD7"/>
<feature type="transmembrane region" description="Helical" evidence="4">
    <location>
        <begin position="302"/>
        <end position="325"/>
    </location>
</feature>
<dbReference type="InterPro" id="IPR036259">
    <property type="entry name" value="MFS_trans_sf"/>
</dbReference>
<dbReference type="NCBIfam" id="NF003477">
    <property type="entry name" value="PRK05122.1"/>
    <property type="match status" value="1"/>
</dbReference>
<dbReference type="PANTHER" id="PTHR23531">
    <property type="entry name" value="QUINOLENE RESISTANCE PROTEIN NORA"/>
    <property type="match status" value="1"/>
</dbReference>
<dbReference type="Pfam" id="PF07690">
    <property type="entry name" value="MFS_1"/>
    <property type="match status" value="1"/>
</dbReference>
<dbReference type="InterPro" id="IPR023008">
    <property type="entry name" value="MFS_YhhS-like"/>
</dbReference>
<keyword evidence="1 4" id="KW-0812">Transmembrane</keyword>
<reference evidence="5 6" key="1">
    <citation type="submission" date="2014-07" db="EMBL/GenBank/DDBJ databases">
        <authorList>
            <person name="Urmite Genomes Urmite Genomes"/>
        </authorList>
    </citation>
    <scope>NUCLEOTIDE SEQUENCE [LARGE SCALE GENOMIC DNA]</scope>
    <source>
        <strain evidence="5 6">20_BN</strain>
    </source>
</reference>
<keyword evidence="4" id="KW-0997">Cell inner membrane</keyword>
<feature type="transmembrane region" description="Helical" evidence="4">
    <location>
        <begin position="174"/>
        <end position="194"/>
    </location>
</feature>
<dbReference type="InterPro" id="IPR011701">
    <property type="entry name" value="MFS"/>
</dbReference>
<organism evidence="5 6">
    <name type="scientific">Pseudomonas saudiphocaensis</name>
    <dbReference type="NCBI Taxonomy" id="1499686"/>
    <lineage>
        <taxon>Bacteria</taxon>
        <taxon>Pseudomonadati</taxon>
        <taxon>Pseudomonadota</taxon>
        <taxon>Gammaproteobacteria</taxon>
        <taxon>Pseudomonadales</taxon>
        <taxon>Pseudomonadaceae</taxon>
        <taxon>Pseudomonas</taxon>
    </lineage>
</organism>
<feature type="transmembrane region" description="Helical" evidence="4">
    <location>
        <begin position="45"/>
        <end position="68"/>
    </location>
</feature>
<dbReference type="PANTHER" id="PTHR23531:SF1">
    <property type="entry name" value="QUINOLENE RESISTANCE PROTEIN NORA"/>
    <property type="match status" value="1"/>
</dbReference>
<dbReference type="OrthoDB" id="322544at2"/>
<keyword evidence="4" id="KW-1003">Cell membrane</keyword>
<evidence type="ECO:0000256" key="3">
    <source>
        <dbReference type="ARBA" id="ARBA00023136"/>
    </source>
</evidence>
<dbReference type="eggNOG" id="COG2814">
    <property type="taxonomic scope" value="Bacteria"/>
</dbReference>
<protein>
    <recommendedName>
        <fullName evidence="4">Uncharacterized MFS-type transporter BN1079_00458</fullName>
    </recommendedName>
</protein>
<dbReference type="CDD" id="cd17489">
    <property type="entry name" value="MFS_YfcJ_like"/>
    <property type="match status" value="1"/>
</dbReference>
<evidence type="ECO:0000313" key="5">
    <source>
        <dbReference type="EMBL" id="CDZ93176.1"/>
    </source>
</evidence>